<organism evidence="3 4">
    <name type="scientific">Novipirellula artificiosorum</name>
    <dbReference type="NCBI Taxonomy" id="2528016"/>
    <lineage>
        <taxon>Bacteria</taxon>
        <taxon>Pseudomonadati</taxon>
        <taxon>Planctomycetota</taxon>
        <taxon>Planctomycetia</taxon>
        <taxon>Pirellulales</taxon>
        <taxon>Pirellulaceae</taxon>
        <taxon>Novipirellula</taxon>
    </lineage>
</organism>
<reference evidence="3 4" key="1">
    <citation type="submission" date="2019-02" db="EMBL/GenBank/DDBJ databases">
        <title>Deep-cultivation of Planctomycetes and their phenomic and genomic characterization uncovers novel biology.</title>
        <authorList>
            <person name="Wiegand S."/>
            <person name="Jogler M."/>
            <person name="Boedeker C."/>
            <person name="Pinto D."/>
            <person name="Vollmers J."/>
            <person name="Rivas-Marin E."/>
            <person name="Kohn T."/>
            <person name="Peeters S.H."/>
            <person name="Heuer A."/>
            <person name="Rast P."/>
            <person name="Oberbeckmann S."/>
            <person name="Bunk B."/>
            <person name="Jeske O."/>
            <person name="Meyerdierks A."/>
            <person name="Storesund J.E."/>
            <person name="Kallscheuer N."/>
            <person name="Luecker S."/>
            <person name="Lage O.M."/>
            <person name="Pohl T."/>
            <person name="Merkel B.J."/>
            <person name="Hornburger P."/>
            <person name="Mueller R.-W."/>
            <person name="Bruemmer F."/>
            <person name="Labrenz M."/>
            <person name="Spormann A.M."/>
            <person name="Op Den Camp H."/>
            <person name="Overmann J."/>
            <person name="Amann R."/>
            <person name="Jetten M.S.M."/>
            <person name="Mascher T."/>
            <person name="Medema M.H."/>
            <person name="Devos D.P."/>
            <person name="Kaster A.-K."/>
            <person name="Ovreas L."/>
            <person name="Rohde M."/>
            <person name="Galperin M.Y."/>
            <person name="Jogler C."/>
        </authorList>
    </citation>
    <scope>NUCLEOTIDE SEQUENCE [LARGE SCALE GENOMIC DNA]</scope>
    <source>
        <strain evidence="3 4">Poly41</strain>
    </source>
</reference>
<feature type="region of interest" description="Disordered" evidence="2">
    <location>
        <begin position="456"/>
        <end position="475"/>
    </location>
</feature>
<name>A0A5C6DYS0_9BACT</name>
<dbReference type="SUPFAM" id="SSF48452">
    <property type="entry name" value="TPR-like"/>
    <property type="match status" value="1"/>
</dbReference>
<dbReference type="EMBL" id="SJPV01000001">
    <property type="protein sequence ID" value="TWU41788.1"/>
    <property type="molecule type" value="Genomic_DNA"/>
</dbReference>
<dbReference type="InterPro" id="IPR011990">
    <property type="entry name" value="TPR-like_helical_dom_sf"/>
</dbReference>
<evidence type="ECO:0000313" key="4">
    <source>
        <dbReference type="Proteomes" id="UP000319143"/>
    </source>
</evidence>
<keyword evidence="4" id="KW-1185">Reference proteome</keyword>
<dbReference type="AlphaFoldDB" id="A0A5C6DYS0"/>
<feature type="compositionally biased region" description="Basic and acidic residues" evidence="2">
    <location>
        <begin position="69"/>
        <end position="78"/>
    </location>
</feature>
<evidence type="ECO:0000256" key="2">
    <source>
        <dbReference type="SAM" id="MobiDB-lite"/>
    </source>
</evidence>
<feature type="region of interest" description="Disordered" evidence="2">
    <location>
        <begin position="418"/>
        <end position="437"/>
    </location>
</feature>
<dbReference type="Proteomes" id="UP000319143">
    <property type="component" value="Unassembled WGS sequence"/>
</dbReference>
<sequence>MVVLLLVAVLLGLVSSDLVMSTVVRLGADSLSAQPHSPALETVDRSSSHATPSEQSVSAINSTSNATAKRIESARPHSELVSGSQASDGVAPSRPDETLPPLPAIKPNSSRTLASSRLPHPDSLQQWPGTALEPSLPYTSTTEFKSTCRRLLNQAAHEYRVGAWLSAETSAWSALAYSTEAIQISLRENRQHRGYDVQQRMHASADPVALLQSARTAMFEARDFDQQLNAENPLRIQTVVRSHRSKIFTDVDLQTVSAVQAVEAYLEHARQTFGSLASENWQAAEAMDLLATIYLARNDPATLPSGTALCLRRAALQGQPSNADLASRLGMQLAQVGLFDEARRVLQHSLSIRPDRNTQVSLAGVLRSTGYDQQAAMLESAIAQSNAMNPSSVESVRIPDVVQLSPEEFASISRPIVPEMSSSSDSQVTGRTTARPQAALASARLTQTASIAVASQRQAVTEESSHEATVDEEEPILKHSPIRRTLQSMRKWW</sequence>
<evidence type="ECO:0000256" key="1">
    <source>
        <dbReference type="PROSITE-ProRule" id="PRU00339"/>
    </source>
</evidence>
<protein>
    <submittedName>
        <fullName evidence="3">Uncharacterized protein</fullName>
    </submittedName>
</protein>
<comment type="caution">
    <text evidence="3">The sequence shown here is derived from an EMBL/GenBank/DDBJ whole genome shotgun (WGS) entry which is preliminary data.</text>
</comment>
<feature type="repeat" description="TPR" evidence="1">
    <location>
        <begin position="323"/>
        <end position="356"/>
    </location>
</feature>
<keyword evidence="1" id="KW-0802">TPR repeat</keyword>
<evidence type="ECO:0000313" key="3">
    <source>
        <dbReference type="EMBL" id="TWU41788.1"/>
    </source>
</evidence>
<accession>A0A5C6DYS0</accession>
<feature type="region of interest" description="Disordered" evidence="2">
    <location>
        <begin position="33"/>
        <end position="138"/>
    </location>
</feature>
<gene>
    <name evidence="3" type="ORF">Poly41_00800</name>
</gene>
<feature type="compositionally biased region" description="Polar residues" evidence="2">
    <location>
        <begin position="48"/>
        <end position="67"/>
    </location>
</feature>
<dbReference type="PROSITE" id="PS50005">
    <property type="entry name" value="TPR"/>
    <property type="match status" value="1"/>
</dbReference>
<dbReference type="InterPro" id="IPR019734">
    <property type="entry name" value="TPR_rpt"/>
</dbReference>
<feature type="compositionally biased region" description="Polar residues" evidence="2">
    <location>
        <begin position="420"/>
        <end position="435"/>
    </location>
</feature>
<proteinExistence type="predicted"/>
<dbReference type="Gene3D" id="1.25.40.10">
    <property type="entry name" value="Tetratricopeptide repeat domain"/>
    <property type="match status" value="1"/>
</dbReference>